<comment type="caution">
    <text evidence="1">The sequence shown here is derived from an EMBL/GenBank/DDBJ whole genome shotgun (WGS) entry which is preliminary data.</text>
</comment>
<accession>A0A5E4CAR5</accession>
<organism evidence="1 2">
    <name type="scientific">Marmota monax</name>
    <name type="common">Woodchuck</name>
    <dbReference type="NCBI Taxonomy" id="9995"/>
    <lineage>
        <taxon>Eukaryota</taxon>
        <taxon>Metazoa</taxon>
        <taxon>Chordata</taxon>
        <taxon>Craniata</taxon>
        <taxon>Vertebrata</taxon>
        <taxon>Euteleostomi</taxon>
        <taxon>Mammalia</taxon>
        <taxon>Eutheria</taxon>
        <taxon>Euarchontoglires</taxon>
        <taxon>Glires</taxon>
        <taxon>Rodentia</taxon>
        <taxon>Sciuromorpha</taxon>
        <taxon>Sciuridae</taxon>
        <taxon>Xerinae</taxon>
        <taxon>Marmotini</taxon>
        <taxon>Marmota</taxon>
    </lineage>
</organism>
<evidence type="ECO:0000313" key="1">
    <source>
        <dbReference type="EMBL" id="VTJ78918.1"/>
    </source>
</evidence>
<reference evidence="1" key="1">
    <citation type="submission" date="2019-04" db="EMBL/GenBank/DDBJ databases">
        <authorList>
            <person name="Alioto T."/>
            <person name="Alioto T."/>
        </authorList>
    </citation>
    <scope>NUCLEOTIDE SEQUENCE [LARGE SCALE GENOMIC DNA]</scope>
</reference>
<name>A0A5E4CAR5_MARMO</name>
<protein>
    <submittedName>
        <fullName evidence="1">Uncharacterized protein</fullName>
    </submittedName>
</protein>
<sequence>NPKLWEFPQQVANLGNTGLFLKRSRQTKSMSNIKLNRDIMLLPKLQWGKYQVYGHLSD</sequence>
<proteinExistence type="predicted"/>
<feature type="non-terminal residue" evidence="1">
    <location>
        <position position="1"/>
    </location>
</feature>
<dbReference type="Proteomes" id="UP000335636">
    <property type="component" value="Unassembled WGS sequence"/>
</dbReference>
<dbReference type="AlphaFoldDB" id="A0A5E4CAR5"/>
<evidence type="ECO:0000313" key="2">
    <source>
        <dbReference type="Proteomes" id="UP000335636"/>
    </source>
</evidence>
<keyword evidence="2" id="KW-1185">Reference proteome</keyword>
<dbReference type="EMBL" id="CABDUW010001135">
    <property type="protein sequence ID" value="VTJ78918.1"/>
    <property type="molecule type" value="Genomic_DNA"/>
</dbReference>
<gene>
    <name evidence="1" type="ORF">MONAX_5E021557</name>
</gene>